<organism evidence="2">
    <name type="scientific">uncultured Caudovirales phage</name>
    <dbReference type="NCBI Taxonomy" id="2100421"/>
    <lineage>
        <taxon>Viruses</taxon>
        <taxon>Duplodnaviria</taxon>
        <taxon>Heunggongvirae</taxon>
        <taxon>Uroviricota</taxon>
        <taxon>Caudoviricetes</taxon>
        <taxon>Peduoviridae</taxon>
        <taxon>Maltschvirus</taxon>
        <taxon>Maltschvirus maltsch</taxon>
    </lineage>
</organism>
<name>A0A6J5R5X9_9CAUD</name>
<dbReference type="EMBL" id="LR796428">
    <property type="protein sequence ID" value="CAB4144756.1"/>
    <property type="molecule type" value="Genomic_DNA"/>
</dbReference>
<sequence length="52" mass="5694">MSTSRSEARKEAYYARHERNAGRCQCGSPDWPGSCPGPAFCPCVRGDAEDDD</sequence>
<gene>
    <name evidence="2" type="ORF">UFOVP1200_24</name>
    <name evidence="1" type="ORF">UFOVP469_51</name>
</gene>
<evidence type="ECO:0000313" key="1">
    <source>
        <dbReference type="EMBL" id="CAB4144756.1"/>
    </source>
</evidence>
<dbReference type="EMBL" id="LR797153">
    <property type="protein sequence ID" value="CAB4189927.1"/>
    <property type="molecule type" value="Genomic_DNA"/>
</dbReference>
<reference evidence="2" key="1">
    <citation type="submission" date="2020-05" db="EMBL/GenBank/DDBJ databases">
        <authorList>
            <person name="Chiriac C."/>
            <person name="Salcher M."/>
            <person name="Ghai R."/>
            <person name="Kavagutti S V."/>
        </authorList>
    </citation>
    <scope>NUCLEOTIDE SEQUENCE</scope>
</reference>
<accession>A0A6J5R5X9</accession>
<evidence type="ECO:0000313" key="2">
    <source>
        <dbReference type="EMBL" id="CAB4189927.1"/>
    </source>
</evidence>
<proteinExistence type="predicted"/>
<protein>
    <submittedName>
        <fullName evidence="2">Uncharacterized protein</fullName>
    </submittedName>
</protein>